<dbReference type="InterPro" id="IPR021325">
    <property type="entry name" value="CCB2/CCB4"/>
</dbReference>
<accession>B1X3I3</accession>
<organism evidence="2">
    <name type="scientific">Paulinella chromatophora</name>
    <dbReference type="NCBI Taxonomy" id="39717"/>
    <lineage>
        <taxon>Eukaryota</taxon>
        <taxon>Sar</taxon>
        <taxon>Rhizaria</taxon>
        <taxon>Cercozoa</taxon>
        <taxon>Imbricatea</taxon>
        <taxon>Silicofilosea</taxon>
        <taxon>Euglyphida</taxon>
        <taxon>Paulinellidae</taxon>
        <taxon>Paulinella</taxon>
    </lineage>
</organism>
<evidence type="ECO:0000313" key="2">
    <source>
        <dbReference type="EMBL" id="ACB42502.1"/>
    </source>
</evidence>
<keyword evidence="1" id="KW-1133">Transmembrane helix</keyword>
<dbReference type="GO" id="GO:0009507">
    <property type="term" value="C:chloroplast"/>
    <property type="evidence" value="ECO:0007669"/>
    <property type="project" value="TreeGrafter"/>
</dbReference>
<geneLocation type="organellar chromatophore" evidence="2"/>
<feature type="transmembrane region" description="Helical" evidence="1">
    <location>
        <begin position="51"/>
        <end position="82"/>
    </location>
</feature>
<keyword evidence="1" id="KW-0812">Transmembrane</keyword>
<evidence type="ECO:0008006" key="3">
    <source>
        <dbReference type="Google" id="ProtNLM"/>
    </source>
</evidence>
<reference evidence="2" key="2">
    <citation type="journal article" date="2008" name="Curr. Biol.">
        <title>Chromatophore genome sequence of Paulinella sheds light on acquisition of photosynthesis by eukaryotes.</title>
        <authorList>
            <person name="Nowack E.C.M."/>
            <person name="Melkonian M."/>
            <person name="Gloeckner G."/>
        </authorList>
    </citation>
    <scope>NUCLEOTIDE SEQUENCE [LARGE SCALE GENOMIC DNA]</scope>
</reference>
<dbReference type="EMBL" id="CP000815">
    <property type="protein sequence ID" value="ACB42502.1"/>
    <property type="molecule type" value="Genomic_DNA"/>
</dbReference>
<protein>
    <recommendedName>
        <fullName evidence="3">Cofactor assembly of complex C subunit B</fullName>
    </recommendedName>
</protein>
<keyword evidence="1" id="KW-0472">Membrane</keyword>
<dbReference type="PANTHER" id="PTHR34943:SF2">
    <property type="entry name" value="PROTEIN COFACTOR ASSEMBLY OF COMPLEX C SUBUNIT B CCB4, CHLOROPLASTIC"/>
    <property type="match status" value="1"/>
</dbReference>
<dbReference type="AlphaFoldDB" id="B1X3I3"/>
<dbReference type="Pfam" id="PF11152">
    <property type="entry name" value="CCB2_CCB4"/>
    <property type="match status" value="1"/>
</dbReference>
<dbReference type="GeneID" id="6481686"/>
<proteinExistence type="predicted"/>
<dbReference type="GO" id="GO:0010190">
    <property type="term" value="P:cytochrome b6f complex assembly"/>
    <property type="evidence" value="ECO:0007669"/>
    <property type="project" value="TreeGrafter"/>
</dbReference>
<gene>
    <name evidence="2" type="ordered locus">PCC_0042</name>
</gene>
<dbReference type="RefSeq" id="YP_002048712.1">
    <property type="nucleotide sequence ID" value="NC_011087.1"/>
</dbReference>
<name>B1X3I3_PAUCH</name>
<feature type="transmembrane region" description="Helical" evidence="1">
    <location>
        <begin position="20"/>
        <end position="39"/>
    </location>
</feature>
<sequence>MTALTRLASKSLDSSWPSAARATFICGLIGLLASILNQYSADTFGPSLIRASVLASLLAVGLMLVGILWTVITPVITSRAIIGGEQGFNYSVNLPYSVMNELAWGSQMLLTATPAASLLIWWDKGVILRRGQISHTDFVPGPICTRARDKAHAISLVNLALYPGRHEFDGILENLPSVIVQPLGARGWLIIGGWSVRCFTRSDETWIRGWSEKIRVLLELLE</sequence>
<reference evidence="2" key="1">
    <citation type="submission" date="2007-08" db="EMBL/GenBank/DDBJ databases">
        <authorList>
            <person name="Gloeckner G."/>
            <person name="Nowack E."/>
            <person name="Melkonian M."/>
        </authorList>
    </citation>
    <scope>NUCLEOTIDE SEQUENCE</scope>
</reference>
<evidence type="ECO:0000256" key="1">
    <source>
        <dbReference type="SAM" id="Phobius"/>
    </source>
</evidence>
<dbReference type="PANTHER" id="PTHR34943">
    <property type="match status" value="1"/>
</dbReference>
<dbReference type="InterPro" id="IPR044705">
    <property type="entry name" value="CCB4"/>
</dbReference>
<keyword evidence="2" id="KW-0934">Plastid</keyword>